<gene>
    <name evidence="11" type="ORF">J2S03_001521</name>
</gene>
<comment type="caution">
    <text evidence="11">The sequence shown here is derived from an EMBL/GenBank/DDBJ whole genome shotgun (WGS) entry which is preliminary data.</text>
</comment>
<dbReference type="PANTHER" id="PTHR34182:SF1">
    <property type="entry name" value="PROTEIN-EXPORT MEMBRANE PROTEIN SECG"/>
    <property type="match status" value="1"/>
</dbReference>
<comment type="caution">
    <text evidence="10">Lacks conserved residue(s) required for the propagation of feature annotation.</text>
</comment>
<dbReference type="NCBIfam" id="TIGR00810">
    <property type="entry name" value="secG"/>
    <property type="match status" value="1"/>
</dbReference>
<comment type="function">
    <text evidence="10">Involved in protein export. Participates in an early event of protein translocation.</text>
</comment>
<comment type="subcellular location">
    <subcellularLocation>
        <location evidence="1 10">Cell membrane</location>
        <topology evidence="1 10">Multi-pass membrane protein</topology>
    </subcellularLocation>
</comment>
<keyword evidence="12" id="KW-1185">Reference proteome</keyword>
<dbReference type="PRINTS" id="PR01651">
    <property type="entry name" value="SECGEXPORT"/>
</dbReference>
<dbReference type="Proteomes" id="UP001232973">
    <property type="component" value="Unassembled WGS sequence"/>
</dbReference>
<evidence type="ECO:0000256" key="1">
    <source>
        <dbReference type="ARBA" id="ARBA00004651"/>
    </source>
</evidence>
<name>A0ABT9XIY0_9BACL</name>
<evidence type="ECO:0000313" key="11">
    <source>
        <dbReference type="EMBL" id="MDQ0189676.1"/>
    </source>
</evidence>
<proteinExistence type="inferred from homology"/>
<dbReference type="PANTHER" id="PTHR34182">
    <property type="entry name" value="PROTEIN-EXPORT MEMBRANE PROTEIN SECG"/>
    <property type="match status" value="1"/>
</dbReference>
<dbReference type="Pfam" id="PF03840">
    <property type="entry name" value="SecG"/>
    <property type="match status" value="1"/>
</dbReference>
<evidence type="ECO:0000256" key="3">
    <source>
        <dbReference type="ARBA" id="ARBA00022448"/>
    </source>
</evidence>
<dbReference type="InterPro" id="IPR004692">
    <property type="entry name" value="SecG"/>
</dbReference>
<keyword evidence="3 10" id="KW-0813">Transport</keyword>
<evidence type="ECO:0000256" key="2">
    <source>
        <dbReference type="ARBA" id="ARBA00008445"/>
    </source>
</evidence>
<evidence type="ECO:0000256" key="7">
    <source>
        <dbReference type="ARBA" id="ARBA00022989"/>
    </source>
</evidence>
<feature type="transmembrane region" description="Helical" evidence="10">
    <location>
        <begin position="55"/>
        <end position="75"/>
    </location>
</feature>
<protein>
    <recommendedName>
        <fullName evidence="10">Protein-export membrane protein SecG</fullName>
    </recommendedName>
</protein>
<evidence type="ECO:0000256" key="8">
    <source>
        <dbReference type="ARBA" id="ARBA00023010"/>
    </source>
</evidence>
<keyword evidence="6 10" id="KW-0653">Protein transport</keyword>
<comment type="similarity">
    <text evidence="2 10">Belongs to the SecG family.</text>
</comment>
<reference evidence="11 12" key="1">
    <citation type="submission" date="2023-07" db="EMBL/GenBank/DDBJ databases">
        <title>Genomic Encyclopedia of Type Strains, Phase IV (KMG-IV): sequencing the most valuable type-strain genomes for metagenomic binning, comparative biology and taxonomic classification.</title>
        <authorList>
            <person name="Goeker M."/>
        </authorList>
    </citation>
    <scope>NUCLEOTIDE SEQUENCE [LARGE SCALE GENOMIC DNA]</scope>
    <source>
        <strain evidence="11 12">DSM 4006</strain>
    </source>
</reference>
<keyword evidence="9 10" id="KW-0472">Membrane</keyword>
<evidence type="ECO:0000256" key="5">
    <source>
        <dbReference type="ARBA" id="ARBA00022692"/>
    </source>
</evidence>
<accession>A0ABT9XIY0</accession>
<evidence type="ECO:0000256" key="10">
    <source>
        <dbReference type="RuleBase" id="RU365087"/>
    </source>
</evidence>
<sequence>MAFAKVALVVVSVLLICVVLLQSGRSAGLSGAITGGSDQAANRRPKGTDSFLAKVTVVIAVLFFIVTLGIAYLNAHPGVHL</sequence>
<dbReference type="EMBL" id="JAUSTP010000009">
    <property type="protein sequence ID" value="MDQ0189676.1"/>
    <property type="molecule type" value="Genomic_DNA"/>
</dbReference>
<evidence type="ECO:0000256" key="9">
    <source>
        <dbReference type="ARBA" id="ARBA00023136"/>
    </source>
</evidence>
<keyword evidence="7 10" id="KW-1133">Transmembrane helix</keyword>
<keyword evidence="8 10" id="KW-0811">Translocation</keyword>
<keyword evidence="5 10" id="KW-0812">Transmembrane</keyword>
<organism evidence="11 12">
    <name type="scientific">Alicyclobacillus cycloheptanicus</name>
    <dbReference type="NCBI Taxonomy" id="1457"/>
    <lineage>
        <taxon>Bacteria</taxon>
        <taxon>Bacillati</taxon>
        <taxon>Bacillota</taxon>
        <taxon>Bacilli</taxon>
        <taxon>Bacillales</taxon>
        <taxon>Alicyclobacillaceae</taxon>
        <taxon>Alicyclobacillus</taxon>
    </lineage>
</organism>
<evidence type="ECO:0000256" key="6">
    <source>
        <dbReference type="ARBA" id="ARBA00022927"/>
    </source>
</evidence>
<evidence type="ECO:0000313" key="12">
    <source>
        <dbReference type="Proteomes" id="UP001232973"/>
    </source>
</evidence>
<evidence type="ECO:0000256" key="4">
    <source>
        <dbReference type="ARBA" id="ARBA00022475"/>
    </source>
</evidence>
<keyword evidence="4 10" id="KW-1003">Cell membrane</keyword>